<dbReference type="RefSeq" id="XP_010277006.1">
    <property type="nucleotide sequence ID" value="XM_010278704.1"/>
</dbReference>
<dbReference type="GO" id="GO:0006508">
    <property type="term" value="P:proteolysis"/>
    <property type="evidence" value="ECO:0007669"/>
    <property type="project" value="InterPro"/>
</dbReference>
<evidence type="ECO:0000313" key="7">
    <source>
        <dbReference type="RefSeq" id="XP_010277006.1"/>
    </source>
</evidence>
<dbReference type="GO" id="GO:0004185">
    <property type="term" value="F:serine-type carboxypeptidase activity"/>
    <property type="evidence" value="ECO:0007669"/>
    <property type="project" value="InterPro"/>
</dbReference>
<dbReference type="FunFam" id="3.40.50.11320:FF:000002">
    <property type="entry name" value="Carboxypeptidase"/>
    <property type="match status" value="1"/>
</dbReference>
<reference evidence="7" key="1">
    <citation type="submission" date="2025-08" db="UniProtKB">
        <authorList>
            <consortium name="RefSeq"/>
        </authorList>
    </citation>
    <scope>IDENTIFICATION</scope>
</reference>
<dbReference type="SUPFAM" id="SSF53474">
    <property type="entry name" value="alpha/beta-Hydrolases"/>
    <property type="match status" value="1"/>
</dbReference>
<name>A0A1U8BIZ1_NELNU</name>
<comment type="similarity">
    <text evidence="1">Belongs to the peptidase S10 family.</text>
</comment>
<dbReference type="PANTHER" id="PTHR11802:SF29">
    <property type="entry name" value="SERINE CARBOXYPEPTIDASE-LIKE 19"/>
    <property type="match status" value="1"/>
</dbReference>
<dbReference type="GO" id="GO:0016752">
    <property type="term" value="F:sinapoyltransferase activity"/>
    <property type="evidence" value="ECO:0007669"/>
    <property type="project" value="UniProtKB-ARBA"/>
</dbReference>
<dbReference type="FunCoup" id="A0A1U8BIZ1">
    <property type="interactions" value="2681"/>
</dbReference>
<keyword evidence="2 5" id="KW-0732">Signal</keyword>
<feature type="signal peptide" evidence="5">
    <location>
        <begin position="1"/>
        <end position="26"/>
    </location>
</feature>
<dbReference type="STRING" id="4432.A0A1U8BIZ1"/>
<protein>
    <submittedName>
        <fullName evidence="7">Serine carboxypeptidase-like 1</fullName>
    </submittedName>
</protein>
<dbReference type="GeneID" id="104611578"/>
<keyword evidence="6" id="KW-1185">Reference proteome</keyword>
<organism evidence="6 7">
    <name type="scientific">Nelumbo nucifera</name>
    <name type="common">Sacred lotus</name>
    <dbReference type="NCBI Taxonomy" id="4432"/>
    <lineage>
        <taxon>Eukaryota</taxon>
        <taxon>Viridiplantae</taxon>
        <taxon>Streptophyta</taxon>
        <taxon>Embryophyta</taxon>
        <taxon>Tracheophyta</taxon>
        <taxon>Spermatophyta</taxon>
        <taxon>Magnoliopsida</taxon>
        <taxon>Proteales</taxon>
        <taxon>Nelumbonaceae</taxon>
        <taxon>Nelumbo</taxon>
    </lineage>
</organism>
<dbReference type="InterPro" id="IPR029058">
    <property type="entry name" value="AB_hydrolase_fold"/>
</dbReference>
<accession>A0A1U8BIZ1</accession>
<keyword evidence="4" id="KW-0325">Glycoprotein</keyword>
<dbReference type="InterPro" id="IPR001563">
    <property type="entry name" value="Peptidase_S10"/>
</dbReference>
<keyword evidence="3" id="KW-1015">Disulfide bond</keyword>
<proteinExistence type="inferred from homology"/>
<evidence type="ECO:0000256" key="5">
    <source>
        <dbReference type="SAM" id="SignalP"/>
    </source>
</evidence>
<dbReference type="AlphaFoldDB" id="A0A1U8BIZ1"/>
<evidence type="ECO:0000313" key="6">
    <source>
        <dbReference type="Proteomes" id="UP000189703"/>
    </source>
</evidence>
<dbReference type="Proteomes" id="UP000189703">
    <property type="component" value="Unplaced"/>
</dbReference>
<dbReference type="InParanoid" id="A0A1U8BIZ1"/>
<dbReference type="eggNOG" id="KOG1282">
    <property type="taxonomic scope" value="Eukaryota"/>
</dbReference>
<dbReference type="KEGG" id="nnu:104611578"/>
<dbReference type="Pfam" id="PF00450">
    <property type="entry name" value="Peptidase_S10"/>
    <property type="match status" value="1"/>
</dbReference>
<feature type="chain" id="PRO_5010538610" evidence="5">
    <location>
        <begin position="27"/>
        <end position="467"/>
    </location>
</feature>
<evidence type="ECO:0000256" key="3">
    <source>
        <dbReference type="ARBA" id="ARBA00023157"/>
    </source>
</evidence>
<dbReference type="OMA" id="MHLCTEA"/>
<evidence type="ECO:0000256" key="1">
    <source>
        <dbReference type="ARBA" id="ARBA00009431"/>
    </source>
</evidence>
<dbReference type="PANTHER" id="PTHR11802">
    <property type="entry name" value="SERINE PROTEASE FAMILY S10 SERINE CARBOXYPEPTIDASE"/>
    <property type="match status" value="1"/>
</dbReference>
<dbReference type="FunFam" id="3.40.50.1820:FF:000148">
    <property type="entry name" value="Serine carboxypeptidase-like 11"/>
    <property type="match status" value="1"/>
</dbReference>
<gene>
    <name evidence="7" type="primary">LOC104611578</name>
</gene>
<dbReference type="GO" id="GO:0019748">
    <property type="term" value="P:secondary metabolic process"/>
    <property type="evidence" value="ECO:0000318"/>
    <property type="project" value="GO_Central"/>
</dbReference>
<evidence type="ECO:0000256" key="4">
    <source>
        <dbReference type="ARBA" id="ARBA00023180"/>
    </source>
</evidence>
<dbReference type="GO" id="GO:0016747">
    <property type="term" value="F:acyltransferase activity, transferring groups other than amino-acyl groups"/>
    <property type="evidence" value="ECO:0000318"/>
    <property type="project" value="GO_Central"/>
</dbReference>
<dbReference type="Gene3D" id="3.40.50.1820">
    <property type="entry name" value="alpha/beta hydrolase"/>
    <property type="match status" value="1"/>
</dbReference>
<sequence length="467" mass="51964">MAATIISVGLLCLLLLLLSSSRLALSGSRIQSLPGFQGPLPFELETGYVSVDESEDVHLFYYFIKSERDPKHDPLMLWLTGGPGCSALSGLLFEIGPLRIETMKYNGSLPSLALNPYSWTKASSIIFLDSPIGTGFSYSSSFQGSQTGDIKSCQQAYQFLRKWLMDHPEFLSNAVYIGGDSYSGKTAPLVVIDILNGNDAGEEPFINIKGYLLGNPVTDVSYDSNKQLPHAHGLGLVSDELYQSAKINCQGEYVNINPSNVQCLQDMQAFSECLSGINTAHILEPLCGFASPKPKEKFGDRRYLEDNSREILDPQPSSTEFCRTDGYLLSYYWANDDNVRKALNIRKGSIGEWRRCNYGLSYTAEIQSSFSYHVNLSRKGYRSLIYSGDHDLIVPFLATQAWIHSLNYSIVDGWRSWVVDGQVGGYTRTYSNNMTFATVKGGGHTAPEYQPKACLAMYKRWIDEEPL</sequence>
<dbReference type="PRINTS" id="PR00724">
    <property type="entry name" value="CRBOXYPTASEC"/>
</dbReference>
<evidence type="ECO:0000256" key="2">
    <source>
        <dbReference type="ARBA" id="ARBA00022729"/>
    </source>
</evidence>
<dbReference type="OrthoDB" id="443318at2759"/>